<proteinExistence type="predicted"/>
<feature type="domain" description="Metallo-beta-lactamase" evidence="1">
    <location>
        <begin position="25"/>
        <end position="220"/>
    </location>
</feature>
<comment type="caution">
    <text evidence="2">The sequence shown here is derived from an EMBL/GenBank/DDBJ whole genome shotgun (WGS) entry which is preliminary data.</text>
</comment>
<reference evidence="2 3" key="1">
    <citation type="submission" date="2014-02" db="EMBL/GenBank/DDBJ databases">
        <title>The small core and large imbalanced accessory genome model reveals a collaborative survival strategy of Sorangium cellulosum strains in nature.</title>
        <authorList>
            <person name="Han K."/>
            <person name="Peng R."/>
            <person name="Blom J."/>
            <person name="Li Y.-Z."/>
        </authorList>
    </citation>
    <scope>NUCLEOTIDE SEQUENCE [LARGE SCALE GENOMIC DNA]</scope>
    <source>
        <strain evidence="2 3">So0008-312</strain>
    </source>
</reference>
<dbReference type="OrthoDB" id="9803916at2"/>
<evidence type="ECO:0000313" key="3">
    <source>
        <dbReference type="Proteomes" id="UP000075260"/>
    </source>
</evidence>
<dbReference type="Proteomes" id="UP000075260">
    <property type="component" value="Unassembled WGS sequence"/>
</dbReference>
<sequence>MRIKMWGVRGSIPTPGAGTVEVGGNTSCYEIRAGETLVILDGGTGLRLLGQDLVKEMPFEAWMFFSHVHWDHIQGFPFFTPAFVRGNKIHLYGGLNVSRTLEETLAGQMDYPSFPVHLTEMGAAMTFRDLYEGEVVTIGPNDDVRVTNARGNHPNGVYAYRVEHEGKVVVYITDSEHYAIVDPKLKKLAMGADVLIFDAMYTPEEYAGEVGGGPKTGWGHATFVAGCELAKACGAKQLVLHHHDPNQTDAMVREKEMRARELFPNTIAAREGTVIEL</sequence>
<dbReference type="GO" id="GO:0042781">
    <property type="term" value="F:3'-tRNA processing endoribonuclease activity"/>
    <property type="evidence" value="ECO:0007669"/>
    <property type="project" value="TreeGrafter"/>
</dbReference>
<evidence type="ECO:0000259" key="1">
    <source>
        <dbReference type="SMART" id="SM00849"/>
    </source>
</evidence>
<accession>A0A150PYS6</accession>
<dbReference type="SUPFAM" id="SSF56281">
    <property type="entry name" value="Metallo-hydrolase/oxidoreductase"/>
    <property type="match status" value="1"/>
</dbReference>
<dbReference type="AlphaFoldDB" id="A0A150PYS6"/>
<dbReference type="EMBL" id="JEMA01001248">
    <property type="protein sequence ID" value="KYF60840.1"/>
    <property type="molecule type" value="Genomic_DNA"/>
</dbReference>
<dbReference type="InterPro" id="IPR001279">
    <property type="entry name" value="Metallo-B-lactamas"/>
</dbReference>
<dbReference type="PANTHER" id="PTHR46018">
    <property type="entry name" value="ZINC PHOSPHODIESTERASE ELAC PROTEIN 1"/>
    <property type="match status" value="1"/>
</dbReference>
<dbReference type="InterPro" id="IPR036866">
    <property type="entry name" value="RibonucZ/Hydroxyglut_hydro"/>
</dbReference>
<dbReference type="RefSeq" id="WP_061613339.1">
    <property type="nucleotide sequence ID" value="NZ_JEMA01001248.1"/>
</dbReference>
<dbReference type="PANTHER" id="PTHR46018:SF2">
    <property type="entry name" value="ZINC PHOSPHODIESTERASE ELAC PROTEIN 1"/>
    <property type="match status" value="1"/>
</dbReference>
<gene>
    <name evidence="2" type="ORF">BE15_04420</name>
</gene>
<name>A0A150PYS6_SORCE</name>
<dbReference type="SMART" id="SM00849">
    <property type="entry name" value="Lactamase_B"/>
    <property type="match status" value="1"/>
</dbReference>
<evidence type="ECO:0000313" key="2">
    <source>
        <dbReference type="EMBL" id="KYF60840.1"/>
    </source>
</evidence>
<dbReference type="Gene3D" id="3.60.15.10">
    <property type="entry name" value="Ribonuclease Z/Hydroxyacylglutathione hydrolase-like"/>
    <property type="match status" value="1"/>
</dbReference>
<dbReference type="Pfam" id="PF12706">
    <property type="entry name" value="Lactamase_B_2"/>
    <property type="match status" value="1"/>
</dbReference>
<protein>
    <submittedName>
        <fullName evidence="2">MBL fold metallo-hydrolase</fullName>
    </submittedName>
</protein>
<keyword evidence="2" id="KW-0378">Hydrolase</keyword>
<organism evidence="2 3">
    <name type="scientific">Sorangium cellulosum</name>
    <name type="common">Polyangium cellulosum</name>
    <dbReference type="NCBI Taxonomy" id="56"/>
    <lineage>
        <taxon>Bacteria</taxon>
        <taxon>Pseudomonadati</taxon>
        <taxon>Myxococcota</taxon>
        <taxon>Polyangia</taxon>
        <taxon>Polyangiales</taxon>
        <taxon>Polyangiaceae</taxon>
        <taxon>Sorangium</taxon>
    </lineage>
</organism>
<dbReference type="CDD" id="cd07715">
    <property type="entry name" value="TaR3-like_MBL-fold"/>
    <property type="match status" value="1"/>
</dbReference>